<dbReference type="GO" id="GO:0004864">
    <property type="term" value="F:protein phosphatase inhibitor activity"/>
    <property type="evidence" value="ECO:0007669"/>
    <property type="project" value="InterPro"/>
</dbReference>
<organism evidence="3">
    <name type="scientific">Pinus pinaster</name>
    <name type="common">Maritime pine</name>
    <dbReference type="NCBI Taxonomy" id="71647"/>
    <lineage>
        <taxon>Eukaryota</taxon>
        <taxon>Viridiplantae</taxon>
        <taxon>Streptophyta</taxon>
        <taxon>Embryophyta</taxon>
        <taxon>Tracheophyta</taxon>
        <taxon>Spermatophyta</taxon>
        <taxon>Pinopsida</taxon>
        <taxon>Pinidae</taxon>
        <taxon>Conifers I</taxon>
        <taxon>Pinales</taxon>
        <taxon>Pinaceae</taxon>
        <taxon>Pinus</taxon>
        <taxon>Pinus subgen. Pinus</taxon>
    </lineage>
</organism>
<dbReference type="GO" id="GO:0006952">
    <property type="term" value="P:defense response"/>
    <property type="evidence" value="ECO:0007669"/>
    <property type="project" value="InterPro"/>
</dbReference>
<dbReference type="EMBL" id="HM210088">
    <property type="protein sequence ID" value="ADJ53040.1"/>
    <property type="molecule type" value="mRNA"/>
</dbReference>
<gene>
    <name evidence="3" type="primary">PR10</name>
</gene>
<name>D9IWE1_PINPS</name>
<dbReference type="Pfam" id="PF00407">
    <property type="entry name" value="Bet_v_1"/>
    <property type="match status" value="1"/>
</dbReference>
<accession>D9IWE1</accession>
<comment type="similarity">
    <text evidence="1">Belongs to the BetVI family.</text>
</comment>
<dbReference type="GO" id="GO:0010427">
    <property type="term" value="F:abscisic acid binding"/>
    <property type="evidence" value="ECO:0007669"/>
    <property type="project" value="InterPro"/>
</dbReference>
<dbReference type="PANTHER" id="PTHR31213:SF201">
    <property type="entry name" value="OS03G0300400 PROTEIN"/>
    <property type="match status" value="1"/>
</dbReference>
<sequence length="160" mass="17795">MVSGTAITEEVSQVEARRLWNASVKDSHNLFPKVLPELVASVTLIQGDGGVGSIRQINFTPAHKDFSFVKERVDEIDDEKMVLKYTNIEGGVLGKKLSAAKFEVKFVPRKEGGCVASWICNYETLPGAQLEESKAKEIKENSIAMLKKFEQYLLSNPSLY</sequence>
<dbReference type="InterPro" id="IPR050279">
    <property type="entry name" value="Plant_def-hormone_signal"/>
</dbReference>
<feature type="domain" description="Bet v I/Major latex protein" evidence="2">
    <location>
        <begin position="1"/>
        <end position="156"/>
    </location>
</feature>
<dbReference type="GO" id="GO:0038023">
    <property type="term" value="F:signaling receptor activity"/>
    <property type="evidence" value="ECO:0007669"/>
    <property type="project" value="InterPro"/>
</dbReference>
<dbReference type="SUPFAM" id="SSF55961">
    <property type="entry name" value="Bet v1-like"/>
    <property type="match status" value="1"/>
</dbReference>
<dbReference type="InterPro" id="IPR024949">
    <property type="entry name" value="Bet_v_I_allergen"/>
</dbReference>
<dbReference type="CDD" id="cd07816">
    <property type="entry name" value="Bet_v1-like"/>
    <property type="match status" value="1"/>
</dbReference>
<evidence type="ECO:0000256" key="1">
    <source>
        <dbReference type="ARBA" id="ARBA00009744"/>
    </source>
</evidence>
<dbReference type="PRINTS" id="PR00634">
    <property type="entry name" value="BETALLERGEN"/>
</dbReference>
<dbReference type="InterPro" id="IPR000916">
    <property type="entry name" value="Bet_v_I/MLP"/>
</dbReference>
<dbReference type="GO" id="GO:0005634">
    <property type="term" value="C:nucleus"/>
    <property type="evidence" value="ECO:0007669"/>
    <property type="project" value="TreeGrafter"/>
</dbReference>
<dbReference type="SMART" id="SM01037">
    <property type="entry name" value="Bet_v_1"/>
    <property type="match status" value="1"/>
</dbReference>
<dbReference type="PANTHER" id="PTHR31213">
    <property type="entry name" value="OS08G0374000 PROTEIN-RELATED"/>
    <property type="match status" value="1"/>
</dbReference>
<reference evidence="3" key="1">
    <citation type="submission" date="2010-05" db="EMBL/GenBank/DDBJ databases">
        <title>Cloning of ammonium stress related genes.</title>
        <authorList>
            <person name="Canales J."/>
            <person name="Canovas F.M."/>
        </authorList>
    </citation>
    <scope>NUCLEOTIDE SEQUENCE</scope>
</reference>
<dbReference type="GO" id="GO:0009738">
    <property type="term" value="P:abscisic acid-activated signaling pathway"/>
    <property type="evidence" value="ECO:0007669"/>
    <property type="project" value="InterPro"/>
</dbReference>
<dbReference type="AlphaFoldDB" id="D9IWE1"/>
<dbReference type="GO" id="GO:0005737">
    <property type="term" value="C:cytoplasm"/>
    <property type="evidence" value="ECO:0007669"/>
    <property type="project" value="TreeGrafter"/>
</dbReference>
<dbReference type="InterPro" id="IPR023393">
    <property type="entry name" value="START-like_dom_sf"/>
</dbReference>
<dbReference type="Gene3D" id="3.30.530.20">
    <property type="match status" value="1"/>
</dbReference>
<dbReference type="FunFam" id="3.30.530.20:FF:000007">
    <property type="entry name" value="Major pollen allergen Bet v 1-A"/>
    <property type="match status" value="1"/>
</dbReference>
<evidence type="ECO:0000259" key="2">
    <source>
        <dbReference type="SMART" id="SM01037"/>
    </source>
</evidence>
<proteinExistence type="evidence at transcript level"/>
<evidence type="ECO:0000313" key="3">
    <source>
        <dbReference type="EMBL" id="ADJ53040.1"/>
    </source>
</evidence>
<protein>
    <submittedName>
        <fullName evidence="3">Pathogenesis-related protein 10</fullName>
    </submittedName>
</protein>